<feature type="transmembrane region" description="Helical" evidence="1">
    <location>
        <begin position="180"/>
        <end position="198"/>
    </location>
</feature>
<protein>
    <submittedName>
        <fullName evidence="3">PAP2-like protein</fullName>
    </submittedName>
</protein>
<feature type="transmembrane region" description="Helical" evidence="1">
    <location>
        <begin position="50"/>
        <end position="68"/>
    </location>
</feature>
<dbReference type="Gene3D" id="1.20.144.10">
    <property type="entry name" value="Phosphatidic acid phosphatase type 2/haloperoxidase"/>
    <property type="match status" value="1"/>
</dbReference>
<proteinExistence type="predicted"/>
<dbReference type="Pfam" id="PF01569">
    <property type="entry name" value="PAP2"/>
    <property type="match status" value="1"/>
</dbReference>
<dbReference type="SUPFAM" id="SSF48317">
    <property type="entry name" value="Acid phosphatase/Vanadium-dependent haloperoxidase"/>
    <property type="match status" value="1"/>
</dbReference>
<keyword evidence="1" id="KW-1133">Transmembrane helix</keyword>
<evidence type="ECO:0000256" key="1">
    <source>
        <dbReference type="SAM" id="Phobius"/>
    </source>
</evidence>
<organism evidence="3">
    <name type="scientific">Podoviridae sp. ctC2p8</name>
    <dbReference type="NCBI Taxonomy" id="2826546"/>
    <lineage>
        <taxon>Viruses</taxon>
        <taxon>Duplodnaviria</taxon>
        <taxon>Heunggongvirae</taxon>
        <taxon>Uroviricota</taxon>
        <taxon>Caudoviricetes</taxon>
    </lineage>
</organism>
<reference evidence="3" key="1">
    <citation type="journal article" date="2021" name="Proc. Natl. Acad. Sci. U.S.A.">
        <title>A Catalog of Tens of Thousands of Viruses from Human Metagenomes Reveals Hidden Associations with Chronic Diseases.</title>
        <authorList>
            <person name="Tisza M.J."/>
            <person name="Buck C.B."/>
        </authorList>
    </citation>
    <scope>NUCLEOTIDE SEQUENCE</scope>
    <source>
        <strain evidence="3">CtC2p8</strain>
    </source>
</reference>
<sequence length="199" mass="22367">MWKIIWTPAFNFSGARCGGIFLTSEHYHALHSWMDVHPTAKRCVVALDRWLPLIPFVCYPVLLCLLNVRLFRLLGSQRQAALDLTAVIARTVFVPGLTFWGGTILRDRLNLPRPYEQPGFEPLRHKETRGHSFPSRHALSASVLAMVWMYFYPKAGWVMVGITVLICVGRVLTGVHHIRDVVGGAALGFALGFAGMWLL</sequence>
<dbReference type="PANTHER" id="PTHR14969:SF13">
    <property type="entry name" value="AT30094P"/>
    <property type="match status" value="1"/>
</dbReference>
<feature type="domain" description="Phosphatidic acid phosphatase type 2/haloperoxidase" evidence="2">
    <location>
        <begin position="88"/>
        <end position="196"/>
    </location>
</feature>
<dbReference type="InterPro" id="IPR036938">
    <property type="entry name" value="PAP2/HPO_sf"/>
</dbReference>
<dbReference type="InterPro" id="IPR000326">
    <property type="entry name" value="PAP2/HPO"/>
</dbReference>
<dbReference type="EMBL" id="BK014746">
    <property type="protein sequence ID" value="DAD73843.1"/>
    <property type="molecule type" value="Genomic_DNA"/>
</dbReference>
<name>A0A8S5LVN4_9CAUD</name>
<feature type="transmembrane region" description="Helical" evidence="1">
    <location>
        <begin position="157"/>
        <end position="173"/>
    </location>
</feature>
<evidence type="ECO:0000259" key="2">
    <source>
        <dbReference type="SMART" id="SM00014"/>
    </source>
</evidence>
<dbReference type="SMART" id="SM00014">
    <property type="entry name" value="acidPPc"/>
    <property type="match status" value="1"/>
</dbReference>
<keyword evidence="1" id="KW-0472">Membrane</keyword>
<dbReference type="PANTHER" id="PTHR14969">
    <property type="entry name" value="SPHINGOSINE-1-PHOSPHATE PHOSPHOHYDROLASE"/>
    <property type="match status" value="1"/>
</dbReference>
<dbReference type="CDD" id="cd01610">
    <property type="entry name" value="PAP2_like"/>
    <property type="match status" value="1"/>
</dbReference>
<accession>A0A8S5LVN4</accession>
<evidence type="ECO:0000313" key="3">
    <source>
        <dbReference type="EMBL" id="DAD73843.1"/>
    </source>
</evidence>
<keyword evidence="1" id="KW-0812">Transmembrane</keyword>